<dbReference type="Proteomes" id="UP000478090">
    <property type="component" value="Unassembled WGS sequence"/>
</dbReference>
<protein>
    <recommendedName>
        <fullName evidence="3">CHAP domain-containing protein</fullName>
    </recommendedName>
</protein>
<evidence type="ECO:0000313" key="1">
    <source>
        <dbReference type="EMBL" id="MYM39092.1"/>
    </source>
</evidence>
<comment type="caution">
    <text evidence="1">The sequence shown here is derived from an EMBL/GenBank/DDBJ whole genome shotgun (WGS) entry which is preliminary data.</text>
</comment>
<organism evidence="1 2">
    <name type="scientific">Duganella qianjiadongensis</name>
    <dbReference type="NCBI Taxonomy" id="2692176"/>
    <lineage>
        <taxon>Bacteria</taxon>
        <taxon>Pseudomonadati</taxon>
        <taxon>Pseudomonadota</taxon>
        <taxon>Betaproteobacteria</taxon>
        <taxon>Burkholderiales</taxon>
        <taxon>Oxalobacteraceae</taxon>
        <taxon>Telluria group</taxon>
        <taxon>Duganella</taxon>
    </lineage>
</organism>
<dbReference type="EMBL" id="WWCM01000003">
    <property type="protein sequence ID" value="MYM39092.1"/>
    <property type="molecule type" value="Genomic_DNA"/>
</dbReference>
<dbReference type="RefSeq" id="WP_161038470.1">
    <property type="nucleotide sequence ID" value="NZ_WWCM01000003.1"/>
</dbReference>
<proteinExistence type="predicted"/>
<accession>A0ABW9VN43</accession>
<gene>
    <name evidence="1" type="ORF">GTP27_07075</name>
</gene>
<evidence type="ECO:0008006" key="3">
    <source>
        <dbReference type="Google" id="ProtNLM"/>
    </source>
</evidence>
<reference evidence="1 2" key="1">
    <citation type="submission" date="2019-12" db="EMBL/GenBank/DDBJ databases">
        <title>Novel species isolated from a subtropical stream in China.</title>
        <authorList>
            <person name="Lu H."/>
        </authorList>
    </citation>
    <scope>NUCLEOTIDE SEQUENCE [LARGE SCALE GENOMIC DNA]</scope>
    <source>
        <strain evidence="1 2">CY13W</strain>
    </source>
</reference>
<dbReference type="Gene3D" id="3.90.1720.10">
    <property type="entry name" value="endopeptidase domain like (from Nostoc punctiforme)"/>
    <property type="match status" value="1"/>
</dbReference>
<sequence>MPVDIEKFVKHLRNHALRDHHGRGKCGEYVRKALQAGGAHFNEFSPPRYGKLYGLTLERLGFHEISVDDPDTFSFIRGDVMVMEPHNGGVQAGHVAGYDGKDWISDFVQTDFWAGPAYRSQKPRPKYAVYRY</sequence>
<evidence type="ECO:0000313" key="2">
    <source>
        <dbReference type="Proteomes" id="UP000478090"/>
    </source>
</evidence>
<keyword evidence="2" id="KW-1185">Reference proteome</keyword>
<name>A0ABW9VN43_9BURK</name>